<dbReference type="OrthoDB" id="6376232at2759"/>
<comment type="caution">
    <text evidence="2">The sequence shown here is derived from an EMBL/GenBank/DDBJ whole genome shotgun (WGS) entry which is preliminary data.</text>
</comment>
<protein>
    <submittedName>
        <fullName evidence="2">Uncharacterized protein</fullName>
    </submittedName>
</protein>
<accession>A0A3R7QFB7</accession>
<evidence type="ECO:0000313" key="3">
    <source>
        <dbReference type="Proteomes" id="UP000283509"/>
    </source>
</evidence>
<gene>
    <name evidence="2" type="ORF">C7M84_016354</name>
</gene>
<sequence length="331" mass="35141">MEAPNTVMPGAGPPTSGPPPGYPGPPPPYTEYPGQQQYAPPPGGAVPYGLGFCVPPPASHQQPFPPGYPAPPQPLPGGPSLYPDMSQIPQPQAVPYGFGQASAPTAPLPPTQPTLMPTRPAPSPPTQPHAPPRPQPPLATPPEYTTVGQFPQDPVLPEGHVVSPLKPLELTVFKKIGGGSPPTTADESLVGMLEVPGVWRLKLRARRCFCLHTYPDSYVFMDESTNPQDDGCPPTERVVVLQLPEDVSTTMLADLLALLREMTDLREEQEGVLHGPTKKINTAVKGTAPGAHKSTKWLRKGTGSLVRMGGSLVSKGMHLIADQVAPGHHRR</sequence>
<feature type="compositionally biased region" description="Pro residues" evidence="1">
    <location>
        <begin position="54"/>
        <end position="77"/>
    </location>
</feature>
<feature type="region of interest" description="Disordered" evidence="1">
    <location>
        <begin position="1"/>
        <end position="157"/>
    </location>
</feature>
<feature type="compositionally biased region" description="Pro residues" evidence="1">
    <location>
        <begin position="11"/>
        <end position="30"/>
    </location>
</feature>
<name>A0A3R7QFB7_PENVA</name>
<dbReference type="AlphaFoldDB" id="A0A3R7QFB7"/>
<evidence type="ECO:0000256" key="1">
    <source>
        <dbReference type="SAM" id="MobiDB-lite"/>
    </source>
</evidence>
<dbReference type="Proteomes" id="UP000283509">
    <property type="component" value="Unassembled WGS sequence"/>
</dbReference>
<keyword evidence="3" id="KW-1185">Reference proteome</keyword>
<feature type="compositionally biased region" description="Pro residues" evidence="1">
    <location>
        <begin position="119"/>
        <end position="140"/>
    </location>
</feature>
<organism evidence="2 3">
    <name type="scientific">Penaeus vannamei</name>
    <name type="common">Whiteleg shrimp</name>
    <name type="synonym">Litopenaeus vannamei</name>
    <dbReference type="NCBI Taxonomy" id="6689"/>
    <lineage>
        <taxon>Eukaryota</taxon>
        <taxon>Metazoa</taxon>
        <taxon>Ecdysozoa</taxon>
        <taxon>Arthropoda</taxon>
        <taxon>Crustacea</taxon>
        <taxon>Multicrustacea</taxon>
        <taxon>Malacostraca</taxon>
        <taxon>Eumalacostraca</taxon>
        <taxon>Eucarida</taxon>
        <taxon>Decapoda</taxon>
        <taxon>Dendrobranchiata</taxon>
        <taxon>Penaeoidea</taxon>
        <taxon>Penaeidae</taxon>
        <taxon>Penaeus</taxon>
    </lineage>
</organism>
<proteinExistence type="predicted"/>
<evidence type="ECO:0000313" key="2">
    <source>
        <dbReference type="EMBL" id="ROT65673.1"/>
    </source>
</evidence>
<reference evidence="2 3" key="1">
    <citation type="submission" date="2018-04" db="EMBL/GenBank/DDBJ databases">
        <authorList>
            <person name="Zhang X."/>
            <person name="Yuan J."/>
            <person name="Li F."/>
            <person name="Xiang J."/>
        </authorList>
    </citation>
    <scope>NUCLEOTIDE SEQUENCE [LARGE SCALE GENOMIC DNA]</scope>
    <source>
        <tissue evidence="2">Muscle</tissue>
    </source>
</reference>
<dbReference type="EMBL" id="QCYY01003059">
    <property type="protein sequence ID" value="ROT65673.1"/>
    <property type="molecule type" value="Genomic_DNA"/>
</dbReference>
<reference evidence="2 3" key="2">
    <citation type="submission" date="2019-01" db="EMBL/GenBank/DDBJ databases">
        <title>The decoding of complex shrimp genome reveals the adaptation for benthos swimmer, frequently molting mechanism and breeding impact on genome.</title>
        <authorList>
            <person name="Sun Y."/>
            <person name="Gao Y."/>
            <person name="Yu Y."/>
        </authorList>
    </citation>
    <scope>NUCLEOTIDE SEQUENCE [LARGE SCALE GENOMIC DNA]</scope>
    <source>
        <tissue evidence="2">Muscle</tissue>
    </source>
</reference>